<keyword evidence="1" id="KW-1133">Transmembrane helix</keyword>
<feature type="transmembrane region" description="Helical" evidence="1">
    <location>
        <begin position="6"/>
        <end position="25"/>
    </location>
</feature>
<keyword evidence="1" id="KW-0472">Membrane</keyword>
<dbReference type="AlphaFoldDB" id="A0A1T2XNN3"/>
<sequence length="254" mass="28188">MMEWLGGWLKQIIFIILLATFIDLILPNRSMQRYVKLVISLLILITIMTPVVSIFQNSFAERLANSYEQLDGLKSPANTATGLDHIVREGDRLKRKQEEKVIQTVQTEIASQIKTQLEQQTGTKVSQVQVKIENMETDGNLDLSKTGQSQVEALKPTIKSIIVHLQPETPSTEQQRDHDNPIAVIKPVEGVQVDVKIEPIGSGQAVEADAEPQNDQISATDQAMGDQVVAWIKTTWGVAPSKVDVYLGDATQIH</sequence>
<dbReference type="Proteomes" id="UP000190188">
    <property type="component" value="Unassembled WGS sequence"/>
</dbReference>
<reference evidence="2 3" key="1">
    <citation type="submission" date="2017-01" db="EMBL/GenBank/DDBJ databases">
        <title>Genome analysis of Paenibacillus selenitrireducens ES3-24.</title>
        <authorList>
            <person name="Xu D."/>
            <person name="Yao R."/>
            <person name="Zheng S."/>
        </authorList>
    </citation>
    <scope>NUCLEOTIDE SEQUENCE [LARGE SCALE GENOMIC DNA]</scope>
    <source>
        <strain evidence="2 3">ES3-24</strain>
    </source>
</reference>
<keyword evidence="1" id="KW-0812">Transmembrane</keyword>
<evidence type="ECO:0000313" key="2">
    <source>
        <dbReference type="EMBL" id="OPA81336.1"/>
    </source>
</evidence>
<proteinExistence type="predicted"/>
<evidence type="ECO:0000256" key="1">
    <source>
        <dbReference type="SAM" id="Phobius"/>
    </source>
</evidence>
<dbReference type="STRING" id="1324314.BVG16_03205"/>
<gene>
    <name evidence="2" type="ORF">BVG16_03205</name>
</gene>
<dbReference type="NCBIfam" id="TIGR02896">
    <property type="entry name" value="spore_III_AF"/>
    <property type="match status" value="1"/>
</dbReference>
<comment type="caution">
    <text evidence="2">The sequence shown here is derived from an EMBL/GenBank/DDBJ whole genome shotgun (WGS) entry which is preliminary data.</text>
</comment>
<organism evidence="2 3">
    <name type="scientific">Paenibacillus selenitireducens</name>
    <dbReference type="NCBI Taxonomy" id="1324314"/>
    <lineage>
        <taxon>Bacteria</taxon>
        <taxon>Bacillati</taxon>
        <taxon>Bacillota</taxon>
        <taxon>Bacilli</taxon>
        <taxon>Bacillales</taxon>
        <taxon>Paenibacillaceae</taxon>
        <taxon>Paenibacillus</taxon>
    </lineage>
</organism>
<evidence type="ECO:0000313" key="3">
    <source>
        <dbReference type="Proteomes" id="UP000190188"/>
    </source>
</evidence>
<keyword evidence="3" id="KW-1185">Reference proteome</keyword>
<accession>A0A1T2XNN3</accession>
<dbReference type="RefSeq" id="WP_078497068.1">
    <property type="nucleotide sequence ID" value="NZ_MSZX01000001.1"/>
</dbReference>
<dbReference type="OrthoDB" id="2375554at2"/>
<dbReference type="Pfam" id="PF09581">
    <property type="entry name" value="Spore_III_AF"/>
    <property type="match status" value="1"/>
</dbReference>
<dbReference type="EMBL" id="MSZX01000001">
    <property type="protein sequence ID" value="OPA81336.1"/>
    <property type="molecule type" value="Genomic_DNA"/>
</dbReference>
<dbReference type="InterPro" id="IPR014245">
    <property type="entry name" value="Spore_III_AF"/>
</dbReference>
<name>A0A1T2XNN3_9BACL</name>
<protein>
    <submittedName>
        <fullName evidence="2">Stage III sporulation protein AF</fullName>
    </submittedName>
</protein>
<feature type="transmembrane region" description="Helical" evidence="1">
    <location>
        <begin position="37"/>
        <end position="55"/>
    </location>
</feature>